<organism evidence="1 2">
    <name type="scientific">Humibacter ginsenosidimutans</name>
    <dbReference type="NCBI Taxonomy" id="2599293"/>
    <lineage>
        <taxon>Bacteria</taxon>
        <taxon>Bacillati</taxon>
        <taxon>Actinomycetota</taxon>
        <taxon>Actinomycetes</taxon>
        <taxon>Micrococcales</taxon>
        <taxon>Microbacteriaceae</taxon>
        <taxon>Humibacter</taxon>
    </lineage>
</organism>
<dbReference type="OrthoDB" id="572586at2"/>
<keyword evidence="2" id="KW-1185">Reference proteome</keyword>
<evidence type="ECO:0000313" key="1">
    <source>
        <dbReference type="EMBL" id="QDZ13441.1"/>
    </source>
</evidence>
<dbReference type="Proteomes" id="UP000320216">
    <property type="component" value="Chromosome"/>
</dbReference>
<dbReference type="AlphaFoldDB" id="A0A5B8M088"/>
<name>A0A5B8M088_9MICO</name>
<keyword evidence="1" id="KW-0418">Kinase</keyword>
<dbReference type="InterPro" id="IPR027417">
    <property type="entry name" value="P-loop_NTPase"/>
</dbReference>
<protein>
    <submittedName>
        <fullName evidence="1">Uridine kinase</fullName>
    </submittedName>
</protein>
<accession>A0A5B8M088</accession>
<dbReference type="RefSeq" id="WP_146317361.1">
    <property type="nucleotide sequence ID" value="NZ_CP042305.1"/>
</dbReference>
<reference evidence="1 2" key="1">
    <citation type="submission" date="2019-07" db="EMBL/GenBank/DDBJ databases">
        <title>Full genome sequence of Humibacter sp. WJ7-1.</title>
        <authorList>
            <person name="Im W.-T."/>
        </authorList>
    </citation>
    <scope>NUCLEOTIDE SEQUENCE [LARGE SCALE GENOMIC DNA]</scope>
    <source>
        <strain evidence="1 2">WJ7-1</strain>
    </source>
</reference>
<dbReference type="EMBL" id="CP042305">
    <property type="protein sequence ID" value="QDZ13441.1"/>
    <property type="molecule type" value="Genomic_DNA"/>
</dbReference>
<dbReference type="SUPFAM" id="SSF52540">
    <property type="entry name" value="P-loop containing nucleoside triphosphate hydrolases"/>
    <property type="match status" value="1"/>
</dbReference>
<dbReference type="Gene3D" id="3.40.50.300">
    <property type="entry name" value="P-loop containing nucleotide triphosphate hydrolases"/>
    <property type="match status" value="1"/>
</dbReference>
<sequence>MQLATTPRVSFLRELRKEITHNYPAGRVTVAIDGAEGAGTAEFADDLAAVYREAGTDTARASMRDFHLPRATRHLHGRADAGDYYERSFDYDTLRRVLIDPFRMAGSTGFQTTAFDVKRDAPVISAWETGPADVVLIVDGPFLLRPEIRGAFNFTVLLDVPLAAAYARLAASQGRDPDPEAPSNARYVGGWRRYGEKDEPQYLASAVIDLAEQEHPHREYPDTGCACF</sequence>
<dbReference type="KEGG" id="huw:FPZ11_00195"/>
<evidence type="ECO:0000313" key="2">
    <source>
        <dbReference type="Proteomes" id="UP000320216"/>
    </source>
</evidence>
<proteinExistence type="predicted"/>
<keyword evidence="1" id="KW-0808">Transferase</keyword>
<dbReference type="GO" id="GO:0016301">
    <property type="term" value="F:kinase activity"/>
    <property type="evidence" value="ECO:0007669"/>
    <property type="project" value="UniProtKB-KW"/>
</dbReference>
<gene>
    <name evidence="1" type="ORF">FPZ11_00195</name>
</gene>